<feature type="transmembrane region" description="Helical" evidence="11">
    <location>
        <begin position="262"/>
        <end position="279"/>
    </location>
</feature>
<keyword evidence="8" id="KW-0325">Glycoprotein</keyword>
<evidence type="ECO:0000256" key="6">
    <source>
        <dbReference type="ARBA" id="ARBA00022989"/>
    </source>
</evidence>
<evidence type="ECO:0000256" key="9">
    <source>
        <dbReference type="PROSITE-ProRule" id="PRU00205"/>
    </source>
</evidence>
<dbReference type="InterPro" id="IPR006634">
    <property type="entry name" value="TLC-dom"/>
</dbReference>
<dbReference type="GO" id="GO:0050291">
    <property type="term" value="F:sphingosine N-acyltransferase activity"/>
    <property type="evidence" value="ECO:0007669"/>
    <property type="project" value="InterPro"/>
</dbReference>
<reference evidence="13 14" key="1">
    <citation type="submission" date="2018-06" db="EMBL/GenBank/DDBJ databases">
        <title>Genome Sequence of the Brown Rot Fungal Pathogen Monilinia fructigena.</title>
        <authorList>
            <person name="Landi L."/>
            <person name="De Miccolis Angelini R.M."/>
            <person name="Pollastro S."/>
            <person name="Abate D."/>
            <person name="Faretra F."/>
            <person name="Romanazzi G."/>
        </authorList>
    </citation>
    <scope>NUCLEOTIDE SEQUENCE [LARGE SCALE GENOMIC DNA]</scope>
    <source>
        <strain evidence="13 14">Mfrg269</strain>
    </source>
</reference>
<protein>
    <recommendedName>
        <fullName evidence="12">TLC domain-containing protein</fullName>
    </recommendedName>
</protein>
<keyword evidence="7 9" id="KW-0472">Membrane</keyword>
<keyword evidence="14" id="KW-1185">Reference proteome</keyword>
<proteinExistence type="inferred from homology"/>
<dbReference type="EMBL" id="QKRW01000001">
    <property type="protein sequence ID" value="RAL68585.1"/>
    <property type="molecule type" value="Genomic_DNA"/>
</dbReference>
<organism evidence="13 14">
    <name type="scientific">Monilinia fructigena</name>
    <dbReference type="NCBI Taxonomy" id="38457"/>
    <lineage>
        <taxon>Eukaryota</taxon>
        <taxon>Fungi</taxon>
        <taxon>Dikarya</taxon>
        <taxon>Ascomycota</taxon>
        <taxon>Pezizomycotina</taxon>
        <taxon>Leotiomycetes</taxon>
        <taxon>Helotiales</taxon>
        <taxon>Sclerotiniaceae</taxon>
        <taxon>Monilinia</taxon>
    </lineage>
</organism>
<feature type="domain" description="TLC" evidence="12">
    <location>
        <begin position="108"/>
        <end position="346"/>
    </location>
</feature>
<keyword evidence="4 9" id="KW-0812">Transmembrane</keyword>
<evidence type="ECO:0000256" key="1">
    <source>
        <dbReference type="ARBA" id="ARBA00004477"/>
    </source>
</evidence>
<dbReference type="Proteomes" id="UP000249056">
    <property type="component" value="Unassembled WGS sequence"/>
</dbReference>
<comment type="similarity">
    <text evidence="2">Belongs to the sphingosine N-acyltransferase family.</text>
</comment>
<gene>
    <name evidence="13" type="ORF">DID88_007304</name>
</gene>
<dbReference type="AlphaFoldDB" id="A0A395J7V0"/>
<keyword evidence="5" id="KW-0256">Endoplasmic reticulum</keyword>
<dbReference type="PANTHER" id="PTHR12560:SF11">
    <property type="entry name" value="CERAMIDE SYNTHASE LAC1-RELATED"/>
    <property type="match status" value="1"/>
</dbReference>
<evidence type="ECO:0000256" key="8">
    <source>
        <dbReference type="ARBA" id="ARBA00023180"/>
    </source>
</evidence>
<comment type="caution">
    <text evidence="13">The sequence shown here is derived from an EMBL/GenBank/DDBJ whole genome shotgun (WGS) entry which is preliminary data.</text>
</comment>
<evidence type="ECO:0000256" key="3">
    <source>
        <dbReference type="ARBA" id="ARBA00022679"/>
    </source>
</evidence>
<feature type="compositionally biased region" description="Polar residues" evidence="10">
    <location>
        <begin position="1"/>
        <end position="15"/>
    </location>
</feature>
<dbReference type="Pfam" id="PF03798">
    <property type="entry name" value="TRAM_LAG1_CLN8"/>
    <property type="match status" value="1"/>
</dbReference>
<evidence type="ECO:0000313" key="14">
    <source>
        <dbReference type="Proteomes" id="UP000249056"/>
    </source>
</evidence>
<dbReference type="PANTHER" id="PTHR12560">
    <property type="entry name" value="LONGEVITY ASSURANCE FACTOR 1 LAG1"/>
    <property type="match status" value="1"/>
</dbReference>
<dbReference type="GO" id="GO:0005789">
    <property type="term" value="C:endoplasmic reticulum membrane"/>
    <property type="evidence" value="ECO:0007669"/>
    <property type="project" value="UniProtKB-SubCell"/>
</dbReference>
<evidence type="ECO:0000313" key="13">
    <source>
        <dbReference type="EMBL" id="RAL68585.1"/>
    </source>
</evidence>
<evidence type="ECO:0000259" key="12">
    <source>
        <dbReference type="PROSITE" id="PS50922"/>
    </source>
</evidence>
<evidence type="ECO:0000256" key="7">
    <source>
        <dbReference type="ARBA" id="ARBA00023136"/>
    </source>
</evidence>
<dbReference type="OrthoDB" id="3053196at2759"/>
<evidence type="ECO:0000256" key="11">
    <source>
        <dbReference type="SAM" id="Phobius"/>
    </source>
</evidence>
<dbReference type="PROSITE" id="PS50922">
    <property type="entry name" value="TLC"/>
    <property type="match status" value="1"/>
</dbReference>
<feature type="transmembrane region" description="Helical" evidence="11">
    <location>
        <begin position="158"/>
        <end position="176"/>
    </location>
</feature>
<name>A0A395J7V0_9HELO</name>
<keyword evidence="6 11" id="KW-1133">Transmembrane helix</keyword>
<keyword evidence="3" id="KW-0808">Transferase</keyword>
<feature type="transmembrane region" description="Helical" evidence="11">
    <location>
        <begin position="115"/>
        <end position="137"/>
    </location>
</feature>
<feature type="transmembrane region" description="Helical" evidence="11">
    <location>
        <begin position="317"/>
        <end position="338"/>
    </location>
</feature>
<evidence type="ECO:0000256" key="10">
    <source>
        <dbReference type="SAM" id="MobiDB-lite"/>
    </source>
</evidence>
<feature type="transmembrane region" description="Helical" evidence="11">
    <location>
        <begin position="216"/>
        <end position="242"/>
    </location>
</feature>
<dbReference type="GO" id="GO:0046513">
    <property type="term" value="P:ceramide biosynthetic process"/>
    <property type="evidence" value="ECO:0007669"/>
    <property type="project" value="InterPro"/>
</dbReference>
<evidence type="ECO:0000256" key="2">
    <source>
        <dbReference type="ARBA" id="ARBA00009808"/>
    </source>
</evidence>
<accession>A0A395J7V0</accession>
<feature type="region of interest" description="Disordered" evidence="10">
    <location>
        <begin position="1"/>
        <end position="81"/>
    </location>
</feature>
<comment type="subcellular location">
    <subcellularLocation>
        <location evidence="1">Endoplasmic reticulum membrane</location>
        <topology evidence="1">Multi-pass membrane protein</topology>
    </subcellularLocation>
</comment>
<dbReference type="SMART" id="SM00724">
    <property type="entry name" value="TLC"/>
    <property type="match status" value="1"/>
</dbReference>
<feature type="region of interest" description="Disordered" evidence="10">
    <location>
        <begin position="392"/>
        <end position="411"/>
    </location>
</feature>
<dbReference type="InterPro" id="IPR016439">
    <property type="entry name" value="Lag1/Lac1-like"/>
</dbReference>
<sequence length="425" mass="48480">MPATTESFPQLVSTAKQDKLTPLNAPSSIEKPRARRRSSGLGGEIRAGDTGAPAFATVDVRPPSPGTIKAQADRDRKKPYSKRRKAKTLLQQYKRYALKHTWGAPIQYGKGPWDFALVSFYIVVLSFTREFIMQKFLRPLARKSGLKSRAKQSRFMEQMYTAIYFGFLGPCGLYVMSRTPVWYFNTRGIFILGTQQALVLCLGLEKPRKDYRELVGHHLVTLFLVGLSYRFHFTYMGLAVYVTHDISDFFLATSKTLNYLDHPLVGPYFAFFIAAWVYLRHYLNLRILYSEFNEFKTVGPYELDWETEQYKCELSHIISTALLASLQALNLFWLFYILRIAYRFVFMSIVEDDRSDNDENELAEEQRLDALARQGVDAVAAKAALADVPQPKIKLNGNSINGKSSGAELKTDAVTNRKENINYNS</sequence>
<evidence type="ECO:0000256" key="4">
    <source>
        <dbReference type="ARBA" id="ARBA00022692"/>
    </source>
</evidence>
<evidence type="ECO:0000256" key="5">
    <source>
        <dbReference type="ARBA" id="ARBA00022824"/>
    </source>
</evidence>